<dbReference type="Pfam" id="PF07087">
    <property type="entry name" value="DUF1353"/>
    <property type="match status" value="1"/>
</dbReference>
<gene>
    <name evidence="1" type="ORF">LCGC14_1972000</name>
</gene>
<organism evidence="1">
    <name type="scientific">marine sediment metagenome</name>
    <dbReference type="NCBI Taxonomy" id="412755"/>
    <lineage>
        <taxon>unclassified sequences</taxon>
        <taxon>metagenomes</taxon>
        <taxon>ecological metagenomes</taxon>
    </lineage>
</organism>
<dbReference type="AlphaFoldDB" id="A0A0F9I8H4"/>
<sequence>MKYFERNKSYKYELASIVTQKVCFIPKDFKCRTDFINIQSGYITIRKRYAWDGSSIPGKKFLKAITFGKYDPDKYCKEASLVHDAFYQLMRLKKLSREHKDAIDSLYEKMCIAGGMSKRQAARRYWAVKTFGHRTLKPRFYPEKQILET</sequence>
<proteinExistence type="predicted"/>
<dbReference type="InterPro" id="IPR010767">
    <property type="entry name" value="Phage_CGC-2007_Cje0229"/>
</dbReference>
<reference evidence="1" key="1">
    <citation type="journal article" date="2015" name="Nature">
        <title>Complex archaea that bridge the gap between prokaryotes and eukaryotes.</title>
        <authorList>
            <person name="Spang A."/>
            <person name="Saw J.H."/>
            <person name="Jorgensen S.L."/>
            <person name="Zaremba-Niedzwiedzka K."/>
            <person name="Martijn J."/>
            <person name="Lind A.E."/>
            <person name="van Eijk R."/>
            <person name="Schleper C."/>
            <person name="Guy L."/>
            <person name="Ettema T.J."/>
        </authorList>
    </citation>
    <scope>NUCLEOTIDE SEQUENCE</scope>
</reference>
<evidence type="ECO:0000313" key="1">
    <source>
        <dbReference type="EMBL" id="KKL83712.1"/>
    </source>
</evidence>
<protein>
    <recommendedName>
        <fullName evidence="2">DUF1353 domain-containing protein</fullName>
    </recommendedName>
</protein>
<accession>A0A0F9I8H4</accession>
<comment type="caution">
    <text evidence="1">The sequence shown here is derived from an EMBL/GenBank/DDBJ whole genome shotgun (WGS) entry which is preliminary data.</text>
</comment>
<evidence type="ECO:0008006" key="2">
    <source>
        <dbReference type="Google" id="ProtNLM"/>
    </source>
</evidence>
<name>A0A0F9I8H4_9ZZZZ</name>
<dbReference type="EMBL" id="LAZR01021905">
    <property type="protein sequence ID" value="KKL83712.1"/>
    <property type="molecule type" value="Genomic_DNA"/>
</dbReference>